<evidence type="ECO:0000256" key="1">
    <source>
        <dbReference type="ARBA" id="ARBA00022723"/>
    </source>
</evidence>
<keyword evidence="8" id="KW-1185">Reference proteome</keyword>
<gene>
    <name evidence="7" type="ORF">BJX68DRAFT_276142</name>
</gene>
<dbReference type="PROSITE" id="PS00028">
    <property type="entry name" value="ZINC_FINGER_C2H2_1"/>
    <property type="match status" value="4"/>
</dbReference>
<protein>
    <recommendedName>
        <fullName evidence="6">C2H2-type domain-containing protein</fullName>
    </recommendedName>
</protein>
<dbReference type="InterPro" id="IPR036236">
    <property type="entry name" value="Znf_C2H2_sf"/>
</dbReference>
<proteinExistence type="predicted"/>
<dbReference type="Gene3D" id="3.30.160.60">
    <property type="entry name" value="Classic Zinc Finger"/>
    <property type="match status" value="4"/>
</dbReference>
<dbReference type="Proteomes" id="UP001610444">
    <property type="component" value="Unassembled WGS sequence"/>
</dbReference>
<keyword evidence="4" id="KW-0862">Zinc</keyword>
<dbReference type="PANTHER" id="PTHR14003:SF22">
    <property type="entry name" value="FINGER DOMAIN PROTEIN, PUTATIVE (AFU_ORTHOLOGUE AFUA_4G11480)-RELATED"/>
    <property type="match status" value="1"/>
</dbReference>
<name>A0ABR4K9I5_9EURO</name>
<keyword evidence="2" id="KW-0677">Repeat</keyword>
<evidence type="ECO:0000313" key="8">
    <source>
        <dbReference type="Proteomes" id="UP001610444"/>
    </source>
</evidence>
<evidence type="ECO:0000256" key="2">
    <source>
        <dbReference type="ARBA" id="ARBA00022737"/>
    </source>
</evidence>
<dbReference type="SMART" id="SM00355">
    <property type="entry name" value="ZnF_C2H2"/>
    <property type="match status" value="4"/>
</dbReference>
<evidence type="ECO:0000256" key="5">
    <source>
        <dbReference type="PROSITE-ProRule" id="PRU00042"/>
    </source>
</evidence>
<feature type="domain" description="C2H2-type" evidence="6">
    <location>
        <begin position="94"/>
        <end position="123"/>
    </location>
</feature>
<dbReference type="PROSITE" id="PS50157">
    <property type="entry name" value="ZINC_FINGER_C2H2_2"/>
    <property type="match status" value="4"/>
</dbReference>
<keyword evidence="1" id="KW-0479">Metal-binding</keyword>
<dbReference type="SUPFAM" id="SSF57667">
    <property type="entry name" value="beta-beta-alpha zinc fingers"/>
    <property type="match status" value="2"/>
</dbReference>
<organism evidence="7 8">
    <name type="scientific">Aspergillus pseudodeflectus</name>
    <dbReference type="NCBI Taxonomy" id="176178"/>
    <lineage>
        <taxon>Eukaryota</taxon>
        <taxon>Fungi</taxon>
        <taxon>Dikarya</taxon>
        <taxon>Ascomycota</taxon>
        <taxon>Pezizomycotina</taxon>
        <taxon>Eurotiomycetes</taxon>
        <taxon>Eurotiomycetidae</taxon>
        <taxon>Eurotiales</taxon>
        <taxon>Aspergillaceae</taxon>
        <taxon>Aspergillus</taxon>
        <taxon>Aspergillus subgen. Nidulantes</taxon>
    </lineage>
</organism>
<dbReference type="PANTHER" id="PTHR14003">
    <property type="entry name" value="TRANSCRIPTIONAL REPRESSOR PROTEIN YY"/>
    <property type="match status" value="1"/>
</dbReference>
<dbReference type="InterPro" id="IPR013087">
    <property type="entry name" value="Znf_C2H2_type"/>
</dbReference>
<evidence type="ECO:0000256" key="3">
    <source>
        <dbReference type="ARBA" id="ARBA00022771"/>
    </source>
</evidence>
<evidence type="ECO:0000313" key="7">
    <source>
        <dbReference type="EMBL" id="KAL2848949.1"/>
    </source>
</evidence>
<sequence length="204" mass="23805">MRYFTCPWDACQKDFVRKADLSQHYQIHIDDRPYVCLEEGCTKRFHQRSSLRIHQRTHTGEKPYICGISTCQKAFSDPSSHSRHQRSHKNKRPYVCCIASCHQSFSRKSALDRHQLQHHEQDGTDAWEPYPEIAFQELLPNNSAPTLSLLPSSQQVPIGPGSDDIVPYWCELNFGFIGEMMQQTIQYSGPYPLYSPEEYFWQAF</sequence>
<accession>A0ABR4K9I5</accession>
<keyword evidence="3 5" id="KW-0863">Zinc-finger</keyword>
<feature type="domain" description="C2H2-type" evidence="6">
    <location>
        <begin position="34"/>
        <end position="63"/>
    </location>
</feature>
<dbReference type="Pfam" id="PF00096">
    <property type="entry name" value="zf-C2H2"/>
    <property type="match status" value="2"/>
</dbReference>
<comment type="caution">
    <text evidence="7">The sequence shown here is derived from an EMBL/GenBank/DDBJ whole genome shotgun (WGS) entry which is preliminary data.</text>
</comment>
<evidence type="ECO:0000259" key="6">
    <source>
        <dbReference type="PROSITE" id="PS50157"/>
    </source>
</evidence>
<evidence type="ECO:0000256" key="4">
    <source>
        <dbReference type="ARBA" id="ARBA00022833"/>
    </source>
</evidence>
<dbReference type="EMBL" id="JBFXLR010000024">
    <property type="protein sequence ID" value="KAL2848949.1"/>
    <property type="molecule type" value="Genomic_DNA"/>
</dbReference>
<feature type="domain" description="C2H2-type" evidence="6">
    <location>
        <begin position="64"/>
        <end position="93"/>
    </location>
</feature>
<reference evidence="7 8" key="1">
    <citation type="submission" date="2024-07" db="EMBL/GenBank/DDBJ databases">
        <title>Section-level genome sequencing and comparative genomics of Aspergillus sections Usti and Cavernicolus.</title>
        <authorList>
            <consortium name="Lawrence Berkeley National Laboratory"/>
            <person name="Nybo J.L."/>
            <person name="Vesth T.C."/>
            <person name="Theobald S."/>
            <person name="Frisvad J.C."/>
            <person name="Larsen T.O."/>
            <person name="Kjaerboelling I."/>
            <person name="Rothschild-Mancinelli K."/>
            <person name="Lyhne E.K."/>
            <person name="Kogle M.E."/>
            <person name="Barry K."/>
            <person name="Clum A."/>
            <person name="Na H."/>
            <person name="Ledsgaard L."/>
            <person name="Lin J."/>
            <person name="Lipzen A."/>
            <person name="Kuo A."/>
            <person name="Riley R."/>
            <person name="Mondo S."/>
            <person name="LaButti K."/>
            <person name="Haridas S."/>
            <person name="Pangalinan J."/>
            <person name="Salamov A.A."/>
            <person name="Simmons B.A."/>
            <person name="Magnuson J.K."/>
            <person name="Chen J."/>
            <person name="Drula E."/>
            <person name="Henrissat B."/>
            <person name="Wiebenga A."/>
            <person name="Lubbers R.J."/>
            <person name="Gomes A.C."/>
            <person name="Macurrencykelacurrency M.R."/>
            <person name="Stajich J."/>
            <person name="Grigoriev I.V."/>
            <person name="Mortensen U.H."/>
            <person name="De vries R.P."/>
            <person name="Baker S.E."/>
            <person name="Andersen M.R."/>
        </authorList>
    </citation>
    <scope>NUCLEOTIDE SEQUENCE [LARGE SCALE GENOMIC DNA]</scope>
    <source>
        <strain evidence="7 8">CBS 756.74</strain>
    </source>
</reference>
<dbReference type="GeneID" id="98163184"/>
<dbReference type="RefSeq" id="XP_070898484.1">
    <property type="nucleotide sequence ID" value="XM_071048020.1"/>
</dbReference>
<feature type="domain" description="C2H2-type" evidence="6">
    <location>
        <begin position="4"/>
        <end position="33"/>
    </location>
</feature>